<comment type="similarity">
    <text evidence="5">Belongs to the DENR family.</text>
</comment>
<sequence>MVRRGGLVVGFILIHFINQITNIAIPTSMVQAFRFLNRVDQRRIAVKDQTQSRSLKGVKKSQIEPWSSLEKTLCSRKHGVMLHEIPDYSKKRTGPGEDGSGVYLTGKQKVQGKADMKKWFMNLVVSDMISLDRSVPDNRPEQCRKITYADNLPVASVVIIFTDEAWSPLMRTVHSVINRTPLKLLQEIILIDDFSQRDELKGKLREYIKRFGDKVRLIRARERQGLIRAKLLGAKEAVGDVLVFLDSHCEVSNGWLEPLLARIKDNRSAVLCPIIDHISAETLAYSGSDRPSDVGGFWWSLHFRWDPLPSEDRDADPTKPIKSPTMAGGLLAVDRLYFFEVGGYDPKMDIWGGENLEMSFRVWMCGGSIEFIPCSHVGHIFRAGHPYNMTGPGNNKDVHGTNSKRLAEVWMDDYKRFYYLHRRDLKEKDVGDLSERRSLREKLKCKSFKWYLENVAKHKFVLDENVVVFGAFRNPSSGLCLDTLQQNEDNVISLGIFPCQSGKSEAQLFSLTNDGKLRRELTCVKIDRNTIADNKATVKLTFCGESEEEDRWILENGKLRNENVNLCLDVMGLKNNDNIVARNCANDFDTQKWEILESSLGVPLIYCPSAQRSRPSPINIGPDLLTLKRSLFNGGSHWLSEVYGMADDKGETTDAIPVKYPLKVQYCGVCTMPLEYCEYSGMTDKCLSWLEANLPSEFTKLNLADLKEPTDAEKKHQKRGGKGSKIINEKNAAVNVVKKVTLQRLARGKNKSVTVIKGLASFDVDLKATAKLFAGHFACGSSVTAADEIVVQGDVKDEILEIIGKKWPFIDPSLVEDHGDQKR</sequence>
<dbReference type="FunFam" id="3.90.550.10:FF:000021">
    <property type="entry name" value="Polypeptide N-acetylgalactosaminyltransferase"/>
    <property type="match status" value="1"/>
</dbReference>
<dbReference type="SMART" id="SM00458">
    <property type="entry name" value="RICIN"/>
    <property type="match status" value="1"/>
</dbReference>
<organism evidence="20 21">
    <name type="scientific">Litomosoides sigmodontis</name>
    <name type="common">Filarial nematode worm</name>
    <dbReference type="NCBI Taxonomy" id="42156"/>
    <lineage>
        <taxon>Eukaryota</taxon>
        <taxon>Metazoa</taxon>
        <taxon>Ecdysozoa</taxon>
        <taxon>Nematoda</taxon>
        <taxon>Chromadorea</taxon>
        <taxon>Rhabditida</taxon>
        <taxon>Spirurina</taxon>
        <taxon>Spiruromorpha</taxon>
        <taxon>Filarioidea</taxon>
        <taxon>Onchocercidae</taxon>
        <taxon>Litomosoides</taxon>
    </lineage>
</organism>
<dbReference type="GO" id="GO:0006493">
    <property type="term" value="P:protein O-linked glycosylation"/>
    <property type="evidence" value="ECO:0007669"/>
    <property type="project" value="TreeGrafter"/>
</dbReference>
<keyword evidence="8" id="KW-0812">Transmembrane</keyword>
<evidence type="ECO:0000313" key="21">
    <source>
        <dbReference type="Proteomes" id="UP000277928"/>
    </source>
</evidence>
<dbReference type="Pfam" id="PF01253">
    <property type="entry name" value="SUI1"/>
    <property type="match status" value="1"/>
</dbReference>
<evidence type="ECO:0000313" key="20">
    <source>
        <dbReference type="EMBL" id="VDK77854.1"/>
    </source>
</evidence>
<dbReference type="InterPro" id="IPR046447">
    <property type="entry name" value="DENR_C"/>
</dbReference>
<dbReference type="UniPathway" id="UPA00378"/>
<dbReference type="PROSITE" id="PS50296">
    <property type="entry name" value="SUI1"/>
    <property type="match status" value="1"/>
</dbReference>
<proteinExistence type="inferred from homology"/>
<keyword evidence="14" id="KW-0472">Membrane</keyword>
<protein>
    <recommendedName>
        <fullName evidence="18">Polypeptide N-acetylgalactosaminyltransferase</fullName>
        <ecNumber evidence="18">2.4.1.-</ecNumber>
    </recommendedName>
    <alternativeName>
        <fullName evidence="18">Protein-UDP acetylgalactosaminyltransferase</fullName>
    </alternativeName>
</protein>
<dbReference type="PROSITE" id="PS50231">
    <property type="entry name" value="RICIN_B_LECTIN"/>
    <property type="match status" value="1"/>
</dbReference>
<keyword evidence="15 18" id="KW-1015">Disulfide bond</keyword>
<dbReference type="AlphaFoldDB" id="A0A3P6UI10"/>
<evidence type="ECO:0000256" key="2">
    <source>
        <dbReference type="ARBA" id="ARBA00004323"/>
    </source>
</evidence>
<dbReference type="CDD" id="cd02510">
    <property type="entry name" value="pp-GalNAc-T"/>
    <property type="match status" value="1"/>
</dbReference>
<dbReference type="GO" id="GO:0046872">
    <property type="term" value="F:metal ion binding"/>
    <property type="evidence" value="ECO:0007669"/>
    <property type="project" value="UniProtKB-KW"/>
</dbReference>
<dbReference type="GO" id="GO:0004653">
    <property type="term" value="F:polypeptide N-acetylgalactosaminyltransferase activity"/>
    <property type="evidence" value="ECO:0007669"/>
    <property type="project" value="UniProtKB-ARBA"/>
</dbReference>
<feature type="domain" description="SUI1" evidence="19">
    <location>
        <begin position="740"/>
        <end position="807"/>
    </location>
</feature>
<evidence type="ECO:0000256" key="18">
    <source>
        <dbReference type="RuleBase" id="RU361242"/>
    </source>
</evidence>
<keyword evidence="9" id="KW-0479">Metal-binding</keyword>
<evidence type="ECO:0000256" key="3">
    <source>
        <dbReference type="ARBA" id="ARBA00004922"/>
    </source>
</evidence>
<keyword evidence="6 18" id="KW-0328">Glycosyltransferase</keyword>
<dbReference type="EC" id="2.4.1.-" evidence="18"/>
<evidence type="ECO:0000256" key="9">
    <source>
        <dbReference type="ARBA" id="ARBA00022723"/>
    </source>
</evidence>
<dbReference type="CDD" id="cd11607">
    <property type="entry name" value="DENR_C"/>
    <property type="match status" value="1"/>
</dbReference>
<evidence type="ECO:0000256" key="14">
    <source>
        <dbReference type="ARBA" id="ARBA00023136"/>
    </source>
</evidence>
<dbReference type="InterPro" id="IPR029044">
    <property type="entry name" value="Nucleotide-diphossugar_trans"/>
</dbReference>
<dbReference type="SUPFAM" id="SSF50370">
    <property type="entry name" value="Ricin B-like lectins"/>
    <property type="match status" value="1"/>
</dbReference>
<evidence type="ECO:0000256" key="5">
    <source>
        <dbReference type="ARBA" id="ARBA00007514"/>
    </source>
</evidence>
<comment type="similarity">
    <text evidence="4 18">Belongs to the glycosyltransferase 2 family. GalNAc-T subfamily.</text>
</comment>
<dbReference type="OrthoDB" id="6119243at2759"/>
<dbReference type="SUPFAM" id="SSF53448">
    <property type="entry name" value="Nucleotide-diphospho-sugar transferases"/>
    <property type="match status" value="1"/>
</dbReference>
<comment type="subcellular location">
    <subcellularLocation>
        <location evidence="2 18">Golgi apparatus membrane</location>
        <topology evidence="2 18">Single-pass type II membrane protein</topology>
    </subcellularLocation>
</comment>
<dbReference type="GO" id="GO:0000139">
    <property type="term" value="C:Golgi membrane"/>
    <property type="evidence" value="ECO:0007669"/>
    <property type="project" value="UniProtKB-SubCell"/>
</dbReference>
<reference evidence="20 21" key="1">
    <citation type="submission" date="2018-08" db="EMBL/GenBank/DDBJ databases">
        <authorList>
            <person name="Laetsch R D."/>
            <person name="Stevens L."/>
            <person name="Kumar S."/>
            <person name="Blaxter L. M."/>
        </authorList>
    </citation>
    <scope>NUCLEOTIDE SEQUENCE [LARGE SCALE GENOMIC DNA]</scope>
</reference>
<evidence type="ECO:0000256" key="12">
    <source>
        <dbReference type="ARBA" id="ARBA00022989"/>
    </source>
</evidence>
<evidence type="ECO:0000256" key="10">
    <source>
        <dbReference type="ARBA" id="ARBA00022734"/>
    </source>
</evidence>
<evidence type="ECO:0000256" key="6">
    <source>
        <dbReference type="ARBA" id="ARBA00022676"/>
    </source>
</evidence>
<dbReference type="Pfam" id="PF00652">
    <property type="entry name" value="Ricin_B_lectin"/>
    <property type="match status" value="1"/>
</dbReference>
<dbReference type="PANTHER" id="PTHR11675:SF43">
    <property type="entry name" value="POLYPEPTIDE N-ACETYLGALACTOSAMINYLTRANSFERASE 1"/>
    <property type="match status" value="1"/>
</dbReference>
<accession>A0A3P6UI10</accession>
<evidence type="ECO:0000256" key="11">
    <source>
        <dbReference type="ARBA" id="ARBA00022968"/>
    </source>
</evidence>
<evidence type="ECO:0000256" key="1">
    <source>
        <dbReference type="ARBA" id="ARBA00001936"/>
    </source>
</evidence>
<dbReference type="Gene3D" id="3.90.550.10">
    <property type="entry name" value="Spore Coat Polysaccharide Biosynthesis Protein SpsA, Chain A"/>
    <property type="match status" value="1"/>
</dbReference>
<name>A0A3P6UI10_LITSI</name>
<keyword evidence="17 18" id="KW-0464">Manganese</keyword>
<dbReference type="InterPro" id="IPR048517">
    <property type="entry name" value="DENR_N"/>
</dbReference>
<dbReference type="InterPro" id="IPR045885">
    <property type="entry name" value="GalNAc-T"/>
</dbReference>
<dbReference type="InterPro" id="IPR001950">
    <property type="entry name" value="SUI1"/>
</dbReference>
<dbReference type="PANTHER" id="PTHR11675">
    <property type="entry name" value="N-ACETYLGALACTOSAMINYLTRANSFERASE"/>
    <property type="match status" value="1"/>
</dbReference>
<evidence type="ECO:0000256" key="4">
    <source>
        <dbReference type="ARBA" id="ARBA00005680"/>
    </source>
</evidence>
<dbReference type="InterPro" id="IPR036877">
    <property type="entry name" value="SUI1_dom_sf"/>
</dbReference>
<keyword evidence="11" id="KW-0735">Signal-anchor</keyword>
<dbReference type="STRING" id="42156.A0A3P6UI10"/>
<comment type="cofactor">
    <cofactor evidence="1 18">
        <name>Mn(2+)</name>
        <dbReference type="ChEBI" id="CHEBI:29035"/>
    </cofactor>
</comment>
<keyword evidence="21" id="KW-1185">Reference proteome</keyword>
<dbReference type="InterPro" id="IPR000772">
    <property type="entry name" value="Ricin_B_lectin"/>
</dbReference>
<evidence type="ECO:0000256" key="15">
    <source>
        <dbReference type="ARBA" id="ARBA00023157"/>
    </source>
</evidence>
<gene>
    <name evidence="20" type="ORF">NLS_LOCUS3831</name>
</gene>
<dbReference type="Pfam" id="PF00535">
    <property type="entry name" value="Glycos_transf_2"/>
    <property type="match status" value="1"/>
</dbReference>
<evidence type="ECO:0000256" key="7">
    <source>
        <dbReference type="ARBA" id="ARBA00022679"/>
    </source>
</evidence>
<dbReference type="Gene3D" id="3.30.780.10">
    <property type="entry name" value="SUI1-like domain"/>
    <property type="match status" value="1"/>
</dbReference>
<dbReference type="Proteomes" id="UP000277928">
    <property type="component" value="Unassembled WGS sequence"/>
</dbReference>
<dbReference type="GO" id="GO:0030246">
    <property type="term" value="F:carbohydrate binding"/>
    <property type="evidence" value="ECO:0007669"/>
    <property type="project" value="UniProtKB-KW"/>
</dbReference>
<keyword evidence="13 18" id="KW-0333">Golgi apparatus</keyword>
<keyword evidence="16" id="KW-0325">Glycoprotein</keyword>
<keyword evidence="7 18" id="KW-0808">Transferase</keyword>
<dbReference type="Pfam" id="PF21023">
    <property type="entry name" value="DENR_N"/>
    <property type="match status" value="1"/>
</dbReference>
<evidence type="ECO:0000256" key="8">
    <source>
        <dbReference type="ARBA" id="ARBA00022692"/>
    </source>
</evidence>
<keyword evidence="10 18" id="KW-0430">Lectin</keyword>
<evidence type="ECO:0000259" key="19">
    <source>
        <dbReference type="PROSITE" id="PS50296"/>
    </source>
</evidence>
<dbReference type="GO" id="GO:0003743">
    <property type="term" value="F:translation initiation factor activity"/>
    <property type="evidence" value="ECO:0007669"/>
    <property type="project" value="InterPro"/>
</dbReference>
<dbReference type="InterPro" id="IPR035992">
    <property type="entry name" value="Ricin_B-like_lectins"/>
</dbReference>
<evidence type="ECO:0000256" key="16">
    <source>
        <dbReference type="ARBA" id="ARBA00023180"/>
    </source>
</evidence>
<keyword evidence="12" id="KW-1133">Transmembrane helix</keyword>
<dbReference type="SUPFAM" id="SSF55159">
    <property type="entry name" value="eIF1-like"/>
    <property type="match status" value="1"/>
</dbReference>
<dbReference type="InterPro" id="IPR001173">
    <property type="entry name" value="Glyco_trans_2-like"/>
</dbReference>
<comment type="pathway">
    <text evidence="3 18">Protein modification; protein glycosylation.</text>
</comment>
<dbReference type="EMBL" id="UYRX01000222">
    <property type="protein sequence ID" value="VDK77854.1"/>
    <property type="molecule type" value="Genomic_DNA"/>
</dbReference>
<evidence type="ECO:0000256" key="17">
    <source>
        <dbReference type="ARBA" id="ARBA00023211"/>
    </source>
</evidence>
<dbReference type="Gene3D" id="2.80.10.50">
    <property type="match status" value="1"/>
</dbReference>
<evidence type="ECO:0000256" key="13">
    <source>
        <dbReference type="ARBA" id="ARBA00023034"/>
    </source>
</evidence>